<proteinExistence type="predicted"/>
<protein>
    <submittedName>
        <fullName evidence="3">Sugar ABC transporter substrate-binding protein</fullName>
    </submittedName>
</protein>
<reference evidence="3 4" key="1">
    <citation type="submission" date="2024-02" db="EMBL/GenBank/DDBJ databases">
        <title>Bacterial strain from lacustrine sediment.</title>
        <authorList>
            <person name="Petit C."/>
            <person name="Fadhlaoui K."/>
        </authorList>
    </citation>
    <scope>NUCLEOTIDE SEQUENCE [LARGE SCALE GENOMIC DNA]</scope>
    <source>
        <strain evidence="3 4">IPX-CK</strain>
    </source>
</reference>
<dbReference type="Proteomes" id="UP001451571">
    <property type="component" value="Chromosome"/>
</dbReference>
<sequence>MKKRITALLLGVVMTASLLAGCGSGSGETSQTSASDEVGAEQGGEDTEAASGDIKDFTMFVAMPGAEINDGNEIQEIIAQKTGVRVKETWLTGQTDAEAVGTIIAGGEYPDFINGGEAMKSLYDAGALVAWDDYLEKYPNLKEMYSDEEWDKFRQDDGHIYWANVFQNTYGEDKSTTHNDEAFWVQAKVLEWAGYPEIKTLDQYFELLDSYAEANPTMEDGTSYIPYTMLCEDWRYFCIENAPQFLDGYPNDGSVIVDVDNMKIVDYNTTDTAVKYFGKLNEEYNAGNIDPEFATQTYDEYIAKLSTGRVLGMCDQWWDFAYTVNDVFKQQGLDEQGCNYVPLGLTIEEGMENQWHSYGDTLNNSSGIAVTTSCEDIDAAFQFMNDLLSQEIHDLRFWGVEGTDYMVDDDGLYYRTEEMRVNAADTEYKASHLCTYSYFPQWLGTSRDGKNAMQTTQQTSEFFDSLAEPLVKCFEAYGVTSYVEMIGSAKVDVGPWYPMYSFSNSLTTETPGGVAWTKMGEVKHEWLPKIVMAGDFQSTWSEYMDKYNATNPQDFLSEMQAELDRRVSATE</sequence>
<dbReference type="SUPFAM" id="SSF53850">
    <property type="entry name" value="Periplasmic binding protein-like II"/>
    <property type="match status" value="1"/>
</dbReference>
<evidence type="ECO:0000313" key="4">
    <source>
        <dbReference type="Proteomes" id="UP001451571"/>
    </source>
</evidence>
<evidence type="ECO:0000313" key="3">
    <source>
        <dbReference type="EMBL" id="XAH72342.1"/>
    </source>
</evidence>
<evidence type="ECO:0000256" key="2">
    <source>
        <dbReference type="SAM" id="SignalP"/>
    </source>
</evidence>
<gene>
    <name evidence="3" type="ORF">V6984_12470</name>
</gene>
<dbReference type="InterPro" id="IPR050490">
    <property type="entry name" value="Bact_solute-bd_prot1"/>
</dbReference>
<dbReference type="RefSeq" id="WP_342755959.1">
    <property type="nucleotide sequence ID" value="NZ_CP146256.1"/>
</dbReference>
<feature type="region of interest" description="Disordered" evidence="1">
    <location>
        <begin position="23"/>
        <end position="49"/>
    </location>
</feature>
<evidence type="ECO:0000256" key="1">
    <source>
        <dbReference type="SAM" id="MobiDB-lite"/>
    </source>
</evidence>
<keyword evidence="4" id="KW-1185">Reference proteome</keyword>
<organism evidence="3 4">
    <name type="scientific">Kineothrix sedimenti</name>
    <dbReference type="NCBI Taxonomy" id="3123317"/>
    <lineage>
        <taxon>Bacteria</taxon>
        <taxon>Bacillati</taxon>
        <taxon>Bacillota</taxon>
        <taxon>Clostridia</taxon>
        <taxon>Lachnospirales</taxon>
        <taxon>Lachnospiraceae</taxon>
        <taxon>Kineothrix</taxon>
    </lineage>
</organism>
<dbReference type="Gene3D" id="3.40.190.10">
    <property type="entry name" value="Periplasmic binding protein-like II"/>
    <property type="match status" value="2"/>
</dbReference>
<feature type="chain" id="PRO_5047393187" evidence="2">
    <location>
        <begin position="21"/>
        <end position="571"/>
    </location>
</feature>
<feature type="signal peptide" evidence="2">
    <location>
        <begin position="1"/>
        <end position="20"/>
    </location>
</feature>
<accession>A0ABZ3ESP2</accession>
<name>A0ABZ3ESP2_9FIRM</name>
<dbReference type="PANTHER" id="PTHR43649">
    <property type="entry name" value="ARABINOSE-BINDING PROTEIN-RELATED"/>
    <property type="match status" value="1"/>
</dbReference>
<dbReference type="PROSITE" id="PS51257">
    <property type="entry name" value="PROKAR_LIPOPROTEIN"/>
    <property type="match status" value="1"/>
</dbReference>
<keyword evidence="2" id="KW-0732">Signal</keyword>
<dbReference type="PANTHER" id="PTHR43649:SF12">
    <property type="entry name" value="DIACETYLCHITOBIOSE BINDING PROTEIN DASA"/>
    <property type="match status" value="1"/>
</dbReference>
<dbReference type="EMBL" id="CP146256">
    <property type="protein sequence ID" value="XAH72342.1"/>
    <property type="molecule type" value="Genomic_DNA"/>
</dbReference>